<dbReference type="InterPro" id="IPR050173">
    <property type="entry name" value="ABC_transporter_C-like"/>
</dbReference>
<feature type="transmembrane region" description="Helical" evidence="8">
    <location>
        <begin position="568"/>
        <end position="594"/>
    </location>
</feature>
<dbReference type="InterPro" id="IPR011527">
    <property type="entry name" value="ABC1_TM_dom"/>
</dbReference>
<dbReference type="CDD" id="cd03250">
    <property type="entry name" value="ABCC_MRP_domain1"/>
    <property type="match status" value="1"/>
</dbReference>
<feature type="transmembrane region" description="Helical" evidence="8">
    <location>
        <begin position="1084"/>
        <end position="1105"/>
    </location>
</feature>
<keyword evidence="4" id="KW-0547">Nucleotide-binding</keyword>
<dbReference type="CDD" id="cd18602">
    <property type="entry name" value="ABC_6TM_SUR1_D2_like"/>
    <property type="match status" value="1"/>
</dbReference>
<dbReference type="PROSITE" id="PS50929">
    <property type="entry name" value="ABC_TM1F"/>
    <property type="match status" value="2"/>
</dbReference>
<dbReference type="SUPFAM" id="SSF52540">
    <property type="entry name" value="P-loop containing nucleoside triphosphate hydrolases"/>
    <property type="match status" value="2"/>
</dbReference>
<evidence type="ECO:0000259" key="10">
    <source>
        <dbReference type="PROSITE" id="PS50929"/>
    </source>
</evidence>
<feature type="transmembrane region" description="Helical" evidence="8">
    <location>
        <begin position="939"/>
        <end position="961"/>
    </location>
</feature>
<dbReference type="InterPro" id="IPR036640">
    <property type="entry name" value="ABC1_TM_sf"/>
</dbReference>
<evidence type="ECO:0000256" key="1">
    <source>
        <dbReference type="ARBA" id="ARBA00004370"/>
    </source>
</evidence>
<feature type="domain" description="ABC transporter" evidence="9">
    <location>
        <begin position="1264"/>
        <end position="1498"/>
    </location>
</feature>
<dbReference type="InterPro" id="IPR027417">
    <property type="entry name" value="P-loop_NTPase"/>
</dbReference>
<evidence type="ECO:0000256" key="8">
    <source>
        <dbReference type="SAM" id="Phobius"/>
    </source>
</evidence>
<accession>A0ABM0MZS7</accession>
<organism evidence="11 12">
    <name type="scientific">Saccoglossus kowalevskii</name>
    <name type="common">Acorn worm</name>
    <dbReference type="NCBI Taxonomy" id="10224"/>
    <lineage>
        <taxon>Eukaryota</taxon>
        <taxon>Metazoa</taxon>
        <taxon>Hemichordata</taxon>
        <taxon>Enteropneusta</taxon>
        <taxon>Harrimaniidae</taxon>
        <taxon>Saccoglossus</taxon>
    </lineage>
</organism>
<dbReference type="Gene3D" id="1.20.1560.10">
    <property type="entry name" value="ABC transporter type 1, transmembrane domain"/>
    <property type="match status" value="2"/>
</dbReference>
<feature type="domain" description="ABC transmembrane type-1" evidence="10">
    <location>
        <begin position="942"/>
        <end position="1229"/>
    </location>
</feature>
<keyword evidence="5" id="KW-0067">ATP-binding</keyword>
<feature type="transmembrane region" description="Helical" evidence="8">
    <location>
        <begin position="1176"/>
        <end position="1195"/>
    </location>
</feature>
<dbReference type="RefSeq" id="XP_006825518.1">
    <property type="nucleotide sequence ID" value="XM_006825455.1"/>
</dbReference>
<evidence type="ECO:0000256" key="5">
    <source>
        <dbReference type="ARBA" id="ARBA00022840"/>
    </source>
</evidence>
<evidence type="ECO:0000256" key="2">
    <source>
        <dbReference type="ARBA" id="ARBA00022448"/>
    </source>
</evidence>
<sequence>MGIIQSVFCGTTNATTSIDKHVETECIVYFVEAFIHAFFIVLMSIVLVLLGYATNLRYYQATTITLYPRHSLKWMINIAIFIVLLCGVGEGVLTDLTRNTTTHPHLYVPQSLALVSAVMSLVYYHHMEYWDRPQLSWLLLVYWITSTVIELLILNRLIQHTGFDVNILRLDIIILRTLGYLGCLVLELNLLRKQVFQCCSVRNRHINDHKKKKKQLRYTYNSTNIMSRVTFWSVNWVYILGYKKPIEIIDLGCLPENFECKYQHKRFQKAYKESNTSGRISLWRTYVKAYGRSVFISTVYKLISDTFGFIPPLAVGGVVAYSSRLYYNDDISEEYSTYYVTVSEYFSNGFVLLGVIFITTILKSMTLQYGGNISVMEGVHIRTALQSAIYDKALRLTSSTLSSETMSIGQITNHMSVDCIALQWFIMMQFFILTIPYQVIVILLLLYMELGIAALIGSSVFLIVTPLQYKISDNMSRLQRKVLAISDERLKKSNEMLQGIKLLKLCGWEALFFATIETVRAREIKQMMLVGVHIIITTFSSNATPIFVTLISFVVYSTLSPTPLTPEITFASLALFNQLVVPLLQLPNMLGYFVNGIASTKRLKIFFSSDEIDLSGMYYGRPDTHIGYRDIEPEQDEKVTGASFSWEGESETPTLHNITTEIPKGGLTMIIGLVGSGKSSLISAILGEMTILCGKVEFNRKTNSVSYVPQKPWLQNATLRNNILFGSSFDYARYQRVLQACSLLLDIEILPGGDMTEIGEKGINLSGGQKQRVSLSRALYSKTDILILDDPLSALDVHVGSHLMEDGIIDFLIQQEKRTVVLVTHQLQYLKYASKVIVVDKGTIAIQGNLTAIQQHDPTLYSEWEGVMKMLSESEVESDIEKNTGDERDYLKKQVSQKHNMSKTDKICGEKLIEKEERETGSMSVTVFLAYANAIKYPIVCLILALFATQGTLLILTNFWLSDWSEAGVNADNQTEKEQDEILSYYLTGYSSLTMSYVMATLLATSCHIIFSLFAAKRLHIALLRNIVNAPMRFFDTTPTGRILNRLSADTQVIDQKIWLTMNSFMNSFLQVVSALVVNSIVTPIFIAFVTPVLIVYIFLQRYYITTSREIQRLDSITRSPVFAHYSESLGGLSTIRAYRKESAFKRRLLRTVDFNNVAQLYLHTGNRWLGIRLEFLAAVIILISGLSGLVSSVATGLEPSLVGLSLTYAISISGYMTWIIRNAVDIEMQMNAVERVKHYTNIEVEQYNGICNPPKDWPDRGDINIENISVRYATGLEPVLQDISIHFRAGNKIGICGRTGSGKSSLTLALFRIIDTFKGRILIDGVDISHVPLLRLRRQISIIPQDPVLFSGTIRFNMDPEEKRSDEEIWNALSAAQLKDIVLKLAGQLDSHVSDGGENFSVGQRQLFCLARSFLRNAKIVIMDEATASIDIKTDTIISHVISSSFQDTTVLTIAHRMSTILDSNYVLVLSDGKVVEYDTPQNLLQRDDSAFSCLIRESGL</sequence>
<feature type="transmembrane region" description="Helical" evidence="8">
    <location>
        <begin position="452"/>
        <end position="471"/>
    </location>
</feature>
<comment type="subcellular location">
    <subcellularLocation>
        <location evidence="1">Membrane</location>
    </subcellularLocation>
</comment>
<evidence type="ECO:0000313" key="12">
    <source>
        <dbReference type="RefSeq" id="XP_006825518.1"/>
    </source>
</evidence>
<dbReference type="Gene3D" id="3.40.50.300">
    <property type="entry name" value="P-loop containing nucleotide triphosphate hydrolases"/>
    <property type="match status" value="2"/>
</dbReference>
<dbReference type="PROSITE" id="PS50893">
    <property type="entry name" value="ABC_TRANSPORTER_2"/>
    <property type="match status" value="2"/>
</dbReference>
<feature type="transmembrane region" description="Helical" evidence="8">
    <location>
        <begin position="342"/>
        <end position="362"/>
    </location>
</feature>
<gene>
    <name evidence="12" type="primary">LOC100366637</name>
</gene>
<protein>
    <submittedName>
        <fullName evidence="12">ATP-binding cassette sub-family C member 9-like</fullName>
    </submittedName>
</protein>
<feature type="domain" description="ABC transporter" evidence="9">
    <location>
        <begin position="634"/>
        <end position="866"/>
    </location>
</feature>
<dbReference type="PANTHER" id="PTHR24223">
    <property type="entry name" value="ATP-BINDING CASSETTE SUB-FAMILY C"/>
    <property type="match status" value="1"/>
</dbReference>
<dbReference type="Pfam" id="PF00664">
    <property type="entry name" value="ABC_membrane"/>
    <property type="match status" value="2"/>
</dbReference>
<dbReference type="InterPro" id="IPR003593">
    <property type="entry name" value="AAA+_ATPase"/>
</dbReference>
<dbReference type="PANTHER" id="PTHR24223:SF461">
    <property type="entry name" value="ATP-BINDING CASSETTE SUB-FAMILY C MEMBER SUR"/>
    <property type="match status" value="1"/>
</dbReference>
<feature type="transmembrane region" description="Helical" evidence="8">
    <location>
        <begin position="74"/>
        <end position="94"/>
    </location>
</feature>
<feature type="transmembrane region" description="Helical" evidence="8">
    <location>
        <begin position="106"/>
        <end position="124"/>
    </location>
</feature>
<keyword evidence="2" id="KW-0813">Transport</keyword>
<feature type="transmembrane region" description="Helical" evidence="8">
    <location>
        <begin position="995"/>
        <end position="1016"/>
    </location>
</feature>
<dbReference type="SUPFAM" id="SSF90123">
    <property type="entry name" value="ABC transporter transmembrane region"/>
    <property type="match status" value="2"/>
</dbReference>
<name>A0ABM0MZS7_SACKO</name>
<dbReference type="PROSITE" id="PS00211">
    <property type="entry name" value="ABC_TRANSPORTER_1"/>
    <property type="match status" value="2"/>
</dbReference>
<feature type="transmembrane region" description="Helical" evidence="8">
    <location>
        <begin position="424"/>
        <end position="446"/>
    </location>
</feature>
<dbReference type="SMART" id="SM00382">
    <property type="entry name" value="AAA"/>
    <property type="match status" value="2"/>
</dbReference>
<evidence type="ECO:0000256" key="4">
    <source>
        <dbReference type="ARBA" id="ARBA00022741"/>
    </source>
</evidence>
<reference evidence="12" key="1">
    <citation type="submission" date="2025-08" db="UniProtKB">
        <authorList>
            <consortium name="RefSeq"/>
        </authorList>
    </citation>
    <scope>IDENTIFICATION</scope>
    <source>
        <tissue evidence="12">Testes</tissue>
    </source>
</reference>
<proteinExistence type="predicted"/>
<evidence type="ECO:0000313" key="11">
    <source>
        <dbReference type="Proteomes" id="UP000694865"/>
    </source>
</evidence>
<keyword evidence="6 8" id="KW-1133">Transmembrane helix</keyword>
<evidence type="ECO:0000256" key="7">
    <source>
        <dbReference type="ARBA" id="ARBA00023136"/>
    </source>
</evidence>
<dbReference type="InterPro" id="IPR003439">
    <property type="entry name" value="ABC_transporter-like_ATP-bd"/>
</dbReference>
<evidence type="ECO:0000256" key="6">
    <source>
        <dbReference type="ARBA" id="ARBA00022989"/>
    </source>
</evidence>
<feature type="transmembrane region" description="Helical" evidence="8">
    <location>
        <begin position="167"/>
        <end position="186"/>
    </location>
</feature>
<dbReference type="GeneID" id="100366637"/>
<keyword evidence="7 8" id="KW-0472">Membrane</keyword>
<feature type="transmembrane region" description="Helical" evidence="8">
    <location>
        <begin position="27"/>
        <end position="53"/>
    </location>
</feature>
<feature type="transmembrane region" description="Helical" evidence="8">
    <location>
        <begin position="302"/>
        <end position="322"/>
    </location>
</feature>
<keyword evidence="3 8" id="KW-0812">Transmembrane</keyword>
<feature type="transmembrane region" description="Helical" evidence="8">
    <location>
        <begin position="530"/>
        <end position="556"/>
    </location>
</feature>
<keyword evidence="11" id="KW-1185">Reference proteome</keyword>
<feature type="transmembrane region" description="Helical" evidence="8">
    <location>
        <begin position="136"/>
        <end position="155"/>
    </location>
</feature>
<dbReference type="Proteomes" id="UP000694865">
    <property type="component" value="Unplaced"/>
</dbReference>
<feature type="transmembrane region" description="Helical" evidence="8">
    <location>
        <begin position="1201"/>
        <end position="1221"/>
    </location>
</feature>
<dbReference type="InterPro" id="IPR017871">
    <property type="entry name" value="ABC_transporter-like_CS"/>
</dbReference>
<evidence type="ECO:0000256" key="3">
    <source>
        <dbReference type="ARBA" id="ARBA00022692"/>
    </source>
</evidence>
<dbReference type="Pfam" id="PF00005">
    <property type="entry name" value="ABC_tran"/>
    <property type="match status" value="2"/>
</dbReference>
<evidence type="ECO:0000259" key="9">
    <source>
        <dbReference type="PROSITE" id="PS50893"/>
    </source>
</evidence>
<feature type="domain" description="ABC transmembrane type-1" evidence="10">
    <location>
        <begin position="295"/>
        <end position="595"/>
    </location>
</feature>
<dbReference type="CDD" id="cd03244">
    <property type="entry name" value="ABCC_MRP_domain2"/>
    <property type="match status" value="1"/>
</dbReference>